<name>A0A0L1JQN5_9RHOB</name>
<evidence type="ECO:0000313" key="7">
    <source>
        <dbReference type="Proteomes" id="UP000036938"/>
    </source>
</evidence>
<dbReference type="OrthoDB" id="582367at2"/>
<evidence type="ECO:0000256" key="1">
    <source>
        <dbReference type="ARBA" id="ARBA00004370"/>
    </source>
</evidence>
<protein>
    <recommendedName>
        <fullName evidence="8">MAPEG family protein</fullName>
    </recommendedName>
</protein>
<proteinExistence type="predicted"/>
<dbReference type="GO" id="GO:0016020">
    <property type="term" value="C:membrane"/>
    <property type="evidence" value="ECO:0007669"/>
    <property type="project" value="UniProtKB-SubCell"/>
</dbReference>
<sequence>MGKRGQILLGMAAGLLWAFGVVYVGGGVVQLPVFAVIPTILTAYLGPGLVCLLMVARLAQRRFFDDTIIDGEPLTGAAAIDQRVLTNTVEQAVLALCLWPAAAILLGNQGPGTILVLGVAFALARVAFWVGYHLSPPLRAFGFAATFYPTILVTLWALVATVETWL</sequence>
<dbReference type="EMBL" id="AQQZ01000003">
    <property type="protein sequence ID" value="KNG94099.1"/>
    <property type="molecule type" value="Genomic_DNA"/>
</dbReference>
<feature type="transmembrane region" description="Helical" evidence="5">
    <location>
        <begin position="7"/>
        <end position="25"/>
    </location>
</feature>
<evidence type="ECO:0000313" key="6">
    <source>
        <dbReference type="EMBL" id="KNG94099.1"/>
    </source>
</evidence>
<evidence type="ECO:0008006" key="8">
    <source>
        <dbReference type="Google" id="ProtNLM"/>
    </source>
</evidence>
<reference evidence="6 7" key="1">
    <citation type="journal article" date="2015" name="Int. J. Syst. Evol. Microbiol.">
        <title>Aestuariivita atlantica sp. nov., isolated from deep sea sediment of the Atlantic Ocean.</title>
        <authorList>
            <person name="Li G."/>
            <person name="Lai Q."/>
            <person name="Du Y."/>
            <person name="Liu X."/>
            <person name="Sun F."/>
            <person name="Shao Z."/>
        </authorList>
    </citation>
    <scope>NUCLEOTIDE SEQUENCE [LARGE SCALE GENOMIC DNA]</scope>
    <source>
        <strain evidence="6 7">22II-S11-z3</strain>
    </source>
</reference>
<dbReference type="AlphaFoldDB" id="A0A0L1JQN5"/>
<dbReference type="SUPFAM" id="SSF161084">
    <property type="entry name" value="MAPEG domain-like"/>
    <property type="match status" value="1"/>
</dbReference>
<evidence type="ECO:0000256" key="2">
    <source>
        <dbReference type="ARBA" id="ARBA00022692"/>
    </source>
</evidence>
<feature type="transmembrane region" description="Helical" evidence="5">
    <location>
        <begin position="140"/>
        <end position="162"/>
    </location>
</feature>
<evidence type="ECO:0000256" key="3">
    <source>
        <dbReference type="ARBA" id="ARBA00022989"/>
    </source>
</evidence>
<evidence type="ECO:0000256" key="5">
    <source>
        <dbReference type="SAM" id="Phobius"/>
    </source>
</evidence>
<keyword evidence="7" id="KW-1185">Reference proteome</keyword>
<comment type="subcellular location">
    <subcellularLocation>
        <location evidence="1">Membrane</location>
    </subcellularLocation>
</comment>
<organism evidence="6 7">
    <name type="scientific">Pseudaestuariivita atlantica</name>
    <dbReference type="NCBI Taxonomy" id="1317121"/>
    <lineage>
        <taxon>Bacteria</taxon>
        <taxon>Pseudomonadati</taxon>
        <taxon>Pseudomonadota</taxon>
        <taxon>Alphaproteobacteria</taxon>
        <taxon>Rhodobacterales</taxon>
        <taxon>Paracoccaceae</taxon>
        <taxon>Pseudaestuariivita</taxon>
    </lineage>
</organism>
<dbReference type="RefSeq" id="WP_050530244.1">
    <property type="nucleotide sequence ID" value="NZ_AQQZ01000003.1"/>
</dbReference>
<accession>A0A0L1JQN5</accession>
<feature type="transmembrane region" description="Helical" evidence="5">
    <location>
        <begin position="114"/>
        <end position="134"/>
    </location>
</feature>
<keyword evidence="3 5" id="KW-1133">Transmembrane helix</keyword>
<dbReference type="Proteomes" id="UP000036938">
    <property type="component" value="Unassembled WGS sequence"/>
</dbReference>
<feature type="transmembrane region" description="Helical" evidence="5">
    <location>
        <begin position="31"/>
        <end position="55"/>
    </location>
</feature>
<dbReference type="Gene3D" id="1.20.120.550">
    <property type="entry name" value="Membrane associated eicosanoid/glutathione metabolism-like domain"/>
    <property type="match status" value="1"/>
</dbReference>
<dbReference type="InterPro" id="IPR001129">
    <property type="entry name" value="Membr-assoc_MAPEG"/>
</dbReference>
<keyword evidence="2 5" id="KW-0812">Transmembrane</keyword>
<evidence type="ECO:0000256" key="4">
    <source>
        <dbReference type="ARBA" id="ARBA00023136"/>
    </source>
</evidence>
<gene>
    <name evidence="6" type="ORF">ATO11_07595</name>
</gene>
<dbReference type="InterPro" id="IPR023352">
    <property type="entry name" value="MAPEG-like_dom_sf"/>
</dbReference>
<comment type="caution">
    <text evidence="6">The sequence shown here is derived from an EMBL/GenBank/DDBJ whole genome shotgun (WGS) entry which is preliminary data.</text>
</comment>
<dbReference type="STRING" id="1317121.ATO11_07595"/>
<keyword evidence="4 5" id="KW-0472">Membrane</keyword>
<dbReference type="Pfam" id="PF01124">
    <property type="entry name" value="MAPEG"/>
    <property type="match status" value="1"/>
</dbReference>